<dbReference type="PATRIC" id="fig|50340.43.peg.3401"/>
<dbReference type="RefSeq" id="WP_054058770.1">
    <property type="nucleotide sequence ID" value="NZ_JSYZ01000026.1"/>
</dbReference>
<evidence type="ECO:0000313" key="2">
    <source>
        <dbReference type="EMBL" id="KPA87731.1"/>
    </source>
</evidence>
<keyword evidence="1" id="KW-0472">Membrane</keyword>
<dbReference type="OrthoDB" id="6858807at2"/>
<accession>A0A0M9GCJ8</accession>
<evidence type="ECO:0000256" key="1">
    <source>
        <dbReference type="SAM" id="Phobius"/>
    </source>
</evidence>
<protein>
    <recommendedName>
        <fullName evidence="4">5-bromo-4-chloroindolyl phosphate hydrolysis protein</fullName>
    </recommendedName>
</protein>
<reference evidence="2 3" key="1">
    <citation type="journal article" date="2015" name="PLoS ONE">
        <title>Rice-Infecting Pseudomonas Genomes Are Highly Accessorized and Harbor Multiple Putative Virulence Mechanisms to Cause Sheath Brown Rot.</title>
        <authorList>
            <person name="Quibod I.L."/>
            <person name="Grande G."/>
            <person name="Oreiro E.G."/>
            <person name="Borja F.N."/>
            <person name="Dossa G.S."/>
            <person name="Mauleon R."/>
            <person name="Cruz C.V."/>
            <person name="Oliva R."/>
        </authorList>
    </citation>
    <scope>NUCLEOTIDE SEQUENCE [LARGE SCALE GENOMIC DNA]</scope>
    <source>
        <strain evidence="2 3">IRRI 6609</strain>
    </source>
</reference>
<evidence type="ECO:0008006" key="4">
    <source>
        <dbReference type="Google" id="ProtNLM"/>
    </source>
</evidence>
<organism evidence="2 3">
    <name type="scientific">Pseudomonas asplenii</name>
    <dbReference type="NCBI Taxonomy" id="53407"/>
    <lineage>
        <taxon>Bacteria</taxon>
        <taxon>Pseudomonadati</taxon>
        <taxon>Pseudomonadota</taxon>
        <taxon>Gammaproteobacteria</taxon>
        <taxon>Pseudomonadales</taxon>
        <taxon>Pseudomonadaceae</taxon>
        <taxon>Pseudomonas</taxon>
    </lineage>
</organism>
<name>A0A0M9GCJ8_9PSED</name>
<dbReference type="Proteomes" id="UP000037931">
    <property type="component" value="Unassembled WGS sequence"/>
</dbReference>
<keyword evidence="1" id="KW-1133">Transmembrane helix</keyword>
<feature type="transmembrane region" description="Helical" evidence="1">
    <location>
        <begin position="12"/>
        <end position="30"/>
    </location>
</feature>
<evidence type="ECO:0000313" key="3">
    <source>
        <dbReference type="Proteomes" id="UP000037931"/>
    </source>
</evidence>
<comment type="caution">
    <text evidence="2">The sequence shown here is derived from an EMBL/GenBank/DDBJ whole genome shotgun (WGS) entry which is preliminary data.</text>
</comment>
<dbReference type="AlphaFoldDB" id="A0A0M9GCJ8"/>
<keyword evidence="1" id="KW-0812">Transmembrane</keyword>
<keyword evidence="3" id="KW-1185">Reference proteome</keyword>
<sequence length="186" mass="21555">MPKISLSRDYLPMVVWAGIVAVLLLGFAFFPKSADWYGWIQAVGLIVGLMVAIAVPAIQRKQAFQAERQRLREREVGYARRLHYFGLELLELLGRITASLTHLRASDRHRHQRSLEDFLHRLFESHKQDLNDDRILIIHELRKVANVLIDELESGRSDRAVMIELDKRLQKLGHRTQLNSVQAERS</sequence>
<dbReference type="EMBL" id="JSYZ01000026">
    <property type="protein sequence ID" value="KPA87731.1"/>
    <property type="molecule type" value="Genomic_DNA"/>
</dbReference>
<proteinExistence type="predicted"/>
<gene>
    <name evidence="2" type="ORF">PF66_05682</name>
</gene>
<feature type="transmembrane region" description="Helical" evidence="1">
    <location>
        <begin position="36"/>
        <end position="58"/>
    </location>
</feature>